<dbReference type="Proteomes" id="UP000314985">
    <property type="component" value="Chromosome 7"/>
</dbReference>
<reference evidence="1 2" key="1">
    <citation type="submission" date="2017-08" db="EMBL/GenBank/DDBJ databases">
        <title>USMARCv1.0.</title>
        <authorList>
            <person name="Hannum G.I."/>
            <person name="Koren S."/>
            <person name="Schroeder S.G."/>
            <person name="Chin S.C."/>
            <person name="Nonneman D.J."/>
            <person name="Becker S.A."/>
            <person name="Rosen B.D."/>
            <person name="Bickhart D.M."/>
            <person name="Putnam N.H."/>
            <person name="Green R.E."/>
            <person name="Tuggle C.K."/>
            <person name="Liu H."/>
            <person name="Rohrer G.A."/>
            <person name="Warr A."/>
            <person name="Hall R."/>
            <person name="Kim K."/>
            <person name="Hume D.A."/>
            <person name="Talbot R."/>
            <person name="Chow W."/>
            <person name="Howe K."/>
            <person name="Schwartz A.S."/>
            <person name="Watson M."/>
            <person name="Archibald A.L."/>
            <person name="Phillippy A.M."/>
            <person name="Smith T.P.L."/>
        </authorList>
    </citation>
    <scope>NUCLEOTIDE SEQUENCE [LARGE SCALE GENOMIC DNA]</scope>
</reference>
<dbReference type="AlphaFoldDB" id="A0A4X1SMH4"/>
<accession>A0A4X1SMH4</accession>
<protein>
    <submittedName>
        <fullName evidence="1">Uncharacterized protein</fullName>
    </submittedName>
</protein>
<evidence type="ECO:0000313" key="1">
    <source>
        <dbReference type="Ensembl" id="ENSSSCP00070003697.1"/>
    </source>
</evidence>
<reference evidence="1" key="2">
    <citation type="submission" date="2025-08" db="UniProtKB">
        <authorList>
            <consortium name="Ensembl"/>
        </authorList>
    </citation>
    <scope>IDENTIFICATION</scope>
</reference>
<sequence>IKGPDGHLVLKTVLKTLSLKALYSAMHHGTDKMIQIMKKYGWGDCFKVTKFLSQGLWAPSP</sequence>
<dbReference type="Ensembl" id="ENSSSCT00070004483.1">
    <property type="protein sequence ID" value="ENSSSCP00070003697.1"/>
    <property type="gene ID" value="ENSSSCG00070002405.1"/>
</dbReference>
<proteinExistence type="predicted"/>
<evidence type="ECO:0000313" key="2">
    <source>
        <dbReference type="Proteomes" id="UP000314985"/>
    </source>
</evidence>
<name>A0A4X1SMH4_PIG</name>
<organism evidence="1 2">
    <name type="scientific">Sus scrofa</name>
    <name type="common">Pig</name>
    <dbReference type="NCBI Taxonomy" id="9823"/>
    <lineage>
        <taxon>Eukaryota</taxon>
        <taxon>Metazoa</taxon>
        <taxon>Chordata</taxon>
        <taxon>Craniata</taxon>
        <taxon>Vertebrata</taxon>
        <taxon>Euteleostomi</taxon>
        <taxon>Mammalia</taxon>
        <taxon>Eutheria</taxon>
        <taxon>Laurasiatheria</taxon>
        <taxon>Artiodactyla</taxon>
        <taxon>Suina</taxon>
        <taxon>Suidae</taxon>
        <taxon>Sus</taxon>
    </lineage>
</organism>